<proteinExistence type="predicted"/>
<dbReference type="PANTHER" id="PTHR10443">
    <property type="entry name" value="MICROSOMAL DIPEPTIDASE"/>
    <property type="match status" value="1"/>
</dbReference>
<keyword evidence="2" id="KW-1185">Reference proteome</keyword>
<evidence type="ECO:0000313" key="2">
    <source>
        <dbReference type="Proteomes" id="UP000317093"/>
    </source>
</evidence>
<accession>A0A518B5F3</accession>
<dbReference type="Gene3D" id="3.20.20.140">
    <property type="entry name" value="Metal-dependent hydrolases"/>
    <property type="match status" value="1"/>
</dbReference>
<evidence type="ECO:0000313" key="1">
    <source>
        <dbReference type="EMBL" id="QDU62186.1"/>
    </source>
</evidence>
<gene>
    <name evidence="1" type="ORF">Pan216_30530</name>
</gene>
<dbReference type="InterPro" id="IPR008257">
    <property type="entry name" value="Pept_M19"/>
</dbReference>
<sequence>MVPMIDAHLDLAWNSIYFDRDLTLEVEEIRQREQGMADHPSRGRVTTSLAALRRAGIGVAIVTLLARGGPSFRRASEGFRRTDLDYASPTSAYAVAKGQLAYYRLLEEQGHLRILLTASDLEEHWRRWNENPSTPLGAIISTEGTDPIVTPDQAQAWWEDGLRAAGLAHYGPSQHAFGTGCSGPLTEAGRALLKEMDLLGMLFDVTHLCDESFWEALDLFGGSVLASHHNCRALVPGDRQLADDQIKAIVQRDGVIGAPFDAWMMSPGWIIGETSPEAVSIEAAVDHLDHICQLAGSARHVAIGSDLDGGFGTEQTPHELDTIADLQQLEGILSRRGYSAEDIAAIFHGNWLRLLGRSLPA</sequence>
<dbReference type="OrthoDB" id="9804920at2"/>
<dbReference type="RefSeq" id="WP_145258760.1">
    <property type="nucleotide sequence ID" value="NZ_CP036279.1"/>
</dbReference>
<dbReference type="KEGG" id="knv:Pan216_30530"/>
<dbReference type="GO" id="GO:0006508">
    <property type="term" value="P:proteolysis"/>
    <property type="evidence" value="ECO:0007669"/>
    <property type="project" value="InterPro"/>
</dbReference>
<dbReference type="EMBL" id="CP036279">
    <property type="protein sequence ID" value="QDU62186.1"/>
    <property type="molecule type" value="Genomic_DNA"/>
</dbReference>
<organism evidence="1 2">
    <name type="scientific">Kolteria novifilia</name>
    <dbReference type="NCBI Taxonomy" id="2527975"/>
    <lineage>
        <taxon>Bacteria</taxon>
        <taxon>Pseudomonadati</taxon>
        <taxon>Planctomycetota</taxon>
        <taxon>Planctomycetia</taxon>
        <taxon>Kolteriales</taxon>
        <taxon>Kolteriaceae</taxon>
        <taxon>Kolteria</taxon>
    </lineage>
</organism>
<dbReference type="PROSITE" id="PS51365">
    <property type="entry name" value="RENAL_DIPEPTIDASE_2"/>
    <property type="match status" value="1"/>
</dbReference>
<dbReference type="SUPFAM" id="SSF51556">
    <property type="entry name" value="Metallo-dependent hydrolases"/>
    <property type="match status" value="1"/>
</dbReference>
<dbReference type="PANTHER" id="PTHR10443:SF12">
    <property type="entry name" value="DIPEPTIDASE"/>
    <property type="match status" value="1"/>
</dbReference>
<dbReference type="InterPro" id="IPR032466">
    <property type="entry name" value="Metal_Hydrolase"/>
</dbReference>
<name>A0A518B5F3_9BACT</name>
<dbReference type="GO" id="GO:0070573">
    <property type="term" value="F:metallodipeptidase activity"/>
    <property type="evidence" value="ECO:0007669"/>
    <property type="project" value="InterPro"/>
</dbReference>
<protein>
    <submittedName>
        <fullName evidence="1">Membrane dipeptidase (Peptidase family M19)</fullName>
    </submittedName>
</protein>
<reference evidence="1 2" key="1">
    <citation type="submission" date="2019-02" db="EMBL/GenBank/DDBJ databases">
        <title>Deep-cultivation of Planctomycetes and their phenomic and genomic characterization uncovers novel biology.</title>
        <authorList>
            <person name="Wiegand S."/>
            <person name="Jogler M."/>
            <person name="Boedeker C."/>
            <person name="Pinto D."/>
            <person name="Vollmers J."/>
            <person name="Rivas-Marin E."/>
            <person name="Kohn T."/>
            <person name="Peeters S.H."/>
            <person name="Heuer A."/>
            <person name="Rast P."/>
            <person name="Oberbeckmann S."/>
            <person name="Bunk B."/>
            <person name="Jeske O."/>
            <person name="Meyerdierks A."/>
            <person name="Storesund J.E."/>
            <person name="Kallscheuer N."/>
            <person name="Luecker S."/>
            <person name="Lage O.M."/>
            <person name="Pohl T."/>
            <person name="Merkel B.J."/>
            <person name="Hornburger P."/>
            <person name="Mueller R.-W."/>
            <person name="Bruemmer F."/>
            <person name="Labrenz M."/>
            <person name="Spormann A.M."/>
            <person name="Op den Camp H."/>
            <person name="Overmann J."/>
            <person name="Amann R."/>
            <person name="Jetten M.S.M."/>
            <person name="Mascher T."/>
            <person name="Medema M.H."/>
            <person name="Devos D.P."/>
            <person name="Kaster A.-K."/>
            <person name="Ovreas L."/>
            <person name="Rohde M."/>
            <person name="Galperin M.Y."/>
            <person name="Jogler C."/>
        </authorList>
    </citation>
    <scope>NUCLEOTIDE SEQUENCE [LARGE SCALE GENOMIC DNA]</scope>
    <source>
        <strain evidence="1 2">Pan216</strain>
    </source>
</reference>
<dbReference type="Proteomes" id="UP000317093">
    <property type="component" value="Chromosome"/>
</dbReference>
<dbReference type="AlphaFoldDB" id="A0A518B5F3"/>
<dbReference type="Pfam" id="PF01244">
    <property type="entry name" value="Peptidase_M19"/>
    <property type="match status" value="1"/>
</dbReference>